<dbReference type="EMBL" id="JBGBPQ010000023">
    <property type="protein sequence ID" value="KAL1500304.1"/>
    <property type="molecule type" value="Genomic_DNA"/>
</dbReference>
<dbReference type="InterPro" id="IPR001646">
    <property type="entry name" value="5peptide_repeat"/>
</dbReference>
<feature type="region of interest" description="Disordered" evidence="1">
    <location>
        <begin position="303"/>
        <end position="350"/>
    </location>
</feature>
<dbReference type="SUPFAM" id="SSF141571">
    <property type="entry name" value="Pentapeptide repeat-like"/>
    <property type="match status" value="1"/>
</dbReference>
<dbReference type="AlphaFoldDB" id="A0AB34IJC7"/>
<dbReference type="PANTHER" id="PTHR14136">
    <property type="entry name" value="BTB_POZ DOMAIN-CONTAINING PROTEIN KCTD9"/>
    <property type="match status" value="1"/>
</dbReference>
<keyword evidence="3" id="KW-1185">Reference proteome</keyword>
<protein>
    <recommendedName>
        <fullName evidence="4">Pentapeptide repeat-containing protein</fullName>
    </recommendedName>
</protein>
<dbReference type="Gene3D" id="2.160.20.80">
    <property type="entry name" value="E3 ubiquitin-protein ligase SopA"/>
    <property type="match status" value="1"/>
</dbReference>
<proteinExistence type="predicted"/>
<organism evidence="2 3">
    <name type="scientific">Prymnesium parvum</name>
    <name type="common">Toxic golden alga</name>
    <dbReference type="NCBI Taxonomy" id="97485"/>
    <lineage>
        <taxon>Eukaryota</taxon>
        <taxon>Haptista</taxon>
        <taxon>Haptophyta</taxon>
        <taxon>Prymnesiophyceae</taxon>
        <taxon>Prymnesiales</taxon>
        <taxon>Prymnesiaceae</taxon>
        <taxon>Prymnesium</taxon>
    </lineage>
</organism>
<name>A0AB34IJC7_PRYPA</name>
<dbReference type="PANTHER" id="PTHR14136:SF17">
    <property type="entry name" value="BTB_POZ DOMAIN-CONTAINING PROTEIN KCTD9"/>
    <property type="match status" value="1"/>
</dbReference>
<evidence type="ECO:0000256" key="1">
    <source>
        <dbReference type="SAM" id="MobiDB-lite"/>
    </source>
</evidence>
<gene>
    <name evidence="2" type="ORF">AB1Y20_012970</name>
</gene>
<evidence type="ECO:0000313" key="3">
    <source>
        <dbReference type="Proteomes" id="UP001515480"/>
    </source>
</evidence>
<evidence type="ECO:0008006" key="4">
    <source>
        <dbReference type="Google" id="ProtNLM"/>
    </source>
</evidence>
<dbReference type="Proteomes" id="UP001515480">
    <property type="component" value="Unassembled WGS sequence"/>
</dbReference>
<reference evidence="2 3" key="1">
    <citation type="journal article" date="2024" name="Science">
        <title>Giant polyketide synthase enzymes in the biosynthesis of giant marine polyether toxins.</title>
        <authorList>
            <person name="Fallon T.R."/>
            <person name="Shende V.V."/>
            <person name="Wierzbicki I.H."/>
            <person name="Pendleton A.L."/>
            <person name="Watervoot N.F."/>
            <person name="Auber R.P."/>
            <person name="Gonzalez D.J."/>
            <person name="Wisecaver J.H."/>
            <person name="Moore B.S."/>
        </authorList>
    </citation>
    <scope>NUCLEOTIDE SEQUENCE [LARGE SCALE GENOMIC DNA]</scope>
    <source>
        <strain evidence="2 3">12B1</strain>
    </source>
</reference>
<sequence length="350" mass="38588">MHTYTLIPHLIKALQDLKLTTVDAIIHCKPSFVEGSIGTSDLDSFIAEVQQQWPEHKLDDAGMREGWKVFVLAARLLAGQQPDPDIFDKLQIIGLSRAEPARGIPRGLFCKYPGQSCLITYELLNQADPAVKAVVAAEVVALVEDITCNGHGERDFTNAWCTGARLQNVNLRRAKFEGLQGTLSNLSNAELSEATLNDAYFGFSNLEGVRFQFSVLQNVGFSFSSLRHSDFTRADMKNCNLYQTILTGAIFFNSNLSNASIDGAKFALYKPPGRRSAAMQPAWRGQASAILQYTSASLLNEYVEEDDEDEDDSDCDDDDDDADDDESAVDESADALKLKTQNTADARRNL</sequence>
<accession>A0AB34IJC7</accession>
<dbReference type="Pfam" id="PF00805">
    <property type="entry name" value="Pentapeptide"/>
    <property type="match status" value="3"/>
</dbReference>
<evidence type="ECO:0000313" key="2">
    <source>
        <dbReference type="EMBL" id="KAL1500304.1"/>
    </source>
</evidence>
<dbReference type="InterPro" id="IPR051082">
    <property type="entry name" value="Pentapeptide-BTB/POZ_domain"/>
</dbReference>
<feature type="compositionally biased region" description="Acidic residues" evidence="1">
    <location>
        <begin position="303"/>
        <end position="333"/>
    </location>
</feature>
<comment type="caution">
    <text evidence="2">The sequence shown here is derived from an EMBL/GenBank/DDBJ whole genome shotgun (WGS) entry which is preliminary data.</text>
</comment>